<comment type="catalytic activity">
    <reaction evidence="1">
        <text>Exolytic cleavage of the (1-&gt;4)-beta-glycosidic linkage between N-acetylmuramic acid (MurNAc) and N-acetylglucosamine (GlcNAc) residues in peptidoglycan, from either the reducing or the non-reducing ends of the peptidoglycan chains, with concomitant formation of a 1,6-anhydrobond in the MurNAc residue.</text>
        <dbReference type="EC" id="4.2.2.n1"/>
    </reaction>
</comment>
<dbReference type="InterPro" id="IPR010611">
    <property type="entry name" value="3D_dom"/>
</dbReference>
<evidence type="ECO:0000256" key="6">
    <source>
        <dbReference type="SAM" id="Phobius"/>
    </source>
</evidence>
<feature type="domain" description="Lytic transglycosylase MltA" evidence="7">
    <location>
        <begin position="133"/>
        <end position="267"/>
    </location>
</feature>
<dbReference type="GO" id="GO:0009253">
    <property type="term" value="P:peptidoglycan catabolic process"/>
    <property type="evidence" value="ECO:0007669"/>
    <property type="project" value="TreeGrafter"/>
</dbReference>
<dbReference type="InterPro" id="IPR036908">
    <property type="entry name" value="RlpA-like_sf"/>
</dbReference>
<dbReference type="SUPFAM" id="SSF50685">
    <property type="entry name" value="Barwin-like endoglucanases"/>
    <property type="match status" value="1"/>
</dbReference>
<dbReference type="Pfam" id="PF06725">
    <property type="entry name" value="3D"/>
    <property type="match status" value="1"/>
</dbReference>
<organism evidence="8 9">
    <name type="scientific">Gilliamella intestini</name>
    <dbReference type="NCBI Taxonomy" id="1798183"/>
    <lineage>
        <taxon>Bacteria</taxon>
        <taxon>Pseudomonadati</taxon>
        <taxon>Pseudomonadota</taxon>
        <taxon>Gammaproteobacteria</taxon>
        <taxon>Orbales</taxon>
        <taxon>Orbaceae</taxon>
        <taxon>Gilliamella</taxon>
    </lineage>
</organism>
<dbReference type="Gene3D" id="2.40.40.10">
    <property type="entry name" value="RlpA-like domain"/>
    <property type="match status" value="1"/>
</dbReference>
<dbReference type="InterPro" id="IPR005300">
    <property type="entry name" value="MltA_B"/>
</dbReference>
<dbReference type="PANTHER" id="PTHR30124">
    <property type="entry name" value="MEMBRANE-BOUND LYTIC MUREIN TRANSGLYCOSYLASE A"/>
    <property type="match status" value="1"/>
</dbReference>
<evidence type="ECO:0000256" key="4">
    <source>
        <dbReference type="ARBA" id="ARBA00023316"/>
    </source>
</evidence>
<keyword evidence="9" id="KW-1185">Reference proteome</keyword>
<evidence type="ECO:0000256" key="5">
    <source>
        <dbReference type="ARBA" id="ARBA00030918"/>
    </source>
</evidence>
<dbReference type="CDD" id="cd22785">
    <property type="entry name" value="DPBB_MltA-like"/>
    <property type="match status" value="1"/>
</dbReference>
<evidence type="ECO:0000259" key="7">
    <source>
        <dbReference type="SMART" id="SM00925"/>
    </source>
</evidence>
<dbReference type="AlphaFoldDB" id="A0A1C3YPK4"/>
<gene>
    <name evidence="8" type="ORF">GA0061080_10014</name>
</gene>
<dbReference type="STRING" id="1798183.GA0061080_10014"/>
<dbReference type="EMBL" id="FMBA01000001">
    <property type="protein sequence ID" value="SCB72019.1"/>
    <property type="molecule type" value="Genomic_DNA"/>
</dbReference>
<dbReference type="RefSeq" id="WP_091118935.1">
    <property type="nucleotide sequence ID" value="NZ_FMBA01000001.1"/>
</dbReference>
<keyword evidence="3" id="KW-0456">Lyase</keyword>
<dbReference type="EC" id="4.2.2.n1" evidence="2"/>
<feature type="transmembrane region" description="Helical" evidence="6">
    <location>
        <begin position="7"/>
        <end position="29"/>
    </location>
</feature>
<dbReference type="CDD" id="cd14668">
    <property type="entry name" value="mlta_B"/>
    <property type="match status" value="1"/>
</dbReference>
<dbReference type="NCBIfam" id="NF008366">
    <property type="entry name" value="PRK11162.1"/>
    <property type="match status" value="1"/>
</dbReference>
<evidence type="ECO:0000256" key="1">
    <source>
        <dbReference type="ARBA" id="ARBA00001420"/>
    </source>
</evidence>
<dbReference type="GO" id="GO:0071555">
    <property type="term" value="P:cell wall organization"/>
    <property type="evidence" value="ECO:0007669"/>
    <property type="project" value="UniProtKB-KW"/>
</dbReference>
<evidence type="ECO:0000313" key="9">
    <source>
        <dbReference type="Proteomes" id="UP000199698"/>
    </source>
</evidence>
<keyword evidence="6" id="KW-1133">Transmembrane helix</keyword>
<accession>A0A1C3YPK4</accession>
<evidence type="ECO:0000256" key="3">
    <source>
        <dbReference type="ARBA" id="ARBA00023239"/>
    </source>
</evidence>
<dbReference type="Pfam" id="PF03562">
    <property type="entry name" value="MltA"/>
    <property type="match status" value="1"/>
</dbReference>
<proteinExistence type="predicted"/>
<protein>
    <recommendedName>
        <fullName evidence="2">peptidoglycan lytic exotransglycosylase</fullName>
        <ecNumber evidence="2">4.2.2.n1</ecNumber>
    </recommendedName>
    <alternativeName>
        <fullName evidence="5">Murein hydrolase A</fullName>
    </alternativeName>
</protein>
<dbReference type="Gene3D" id="2.40.240.50">
    <property type="entry name" value="Barwin-like endoglucanases"/>
    <property type="match status" value="1"/>
</dbReference>
<evidence type="ECO:0000256" key="2">
    <source>
        <dbReference type="ARBA" id="ARBA00012587"/>
    </source>
</evidence>
<dbReference type="GO" id="GO:0019867">
    <property type="term" value="C:outer membrane"/>
    <property type="evidence" value="ECO:0007669"/>
    <property type="project" value="InterPro"/>
</dbReference>
<dbReference type="SMART" id="SM00925">
    <property type="entry name" value="MltA"/>
    <property type="match status" value="1"/>
</dbReference>
<dbReference type="PANTHER" id="PTHR30124:SF0">
    <property type="entry name" value="MEMBRANE-BOUND LYTIC MUREIN TRANSGLYCOSYLASE A"/>
    <property type="match status" value="1"/>
</dbReference>
<dbReference type="Proteomes" id="UP000199698">
    <property type="component" value="Unassembled WGS sequence"/>
</dbReference>
<keyword evidence="6" id="KW-0472">Membrane</keyword>
<keyword evidence="6" id="KW-0812">Transmembrane</keyword>
<name>A0A1C3YPK4_9GAMM</name>
<keyword evidence="4" id="KW-0961">Cell wall biogenesis/degradation</keyword>
<dbReference type="InterPro" id="IPR026044">
    <property type="entry name" value="MltA"/>
</dbReference>
<reference evidence="9" key="1">
    <citation type="submission" date="2016-08" db="EMBL/GenBank/DDBJ databases">
        <authorList>
            <person name="Varghese N."/>
            <person name="Submissions Spin"/>
        </authorList>
    </citation>
    <scope>NUCLEOTIDE SEQUENCE [LARGE SCALE GENOMIC DNA]</scope>
    <source>
        <strain evidence="9">R-53144</strain>
    </source>
</reference>
<evidence type="ECO:0000313" key="8">
    <source>
        <dbReference type="EMBL" id="SCB72019.1"/>
    </source>
</evidence>
<dbReference type="GO" id="GO:0009254">
    <property type="term" value="P:peptidoglycan turnover"/>
    <property type="evidence" value="ECO:0007669"/>
    <property type="project" value="InterPro"/>
</dbReference>
<dbReference type="OrthoDB" id="9783686at2"/>
<dbReference type="GO" id="GO:0004553">
    <property type="term" value="F:hydrolase activity, hydrolyzing O-glycosyl compounds"/>
    <property type="evidence" value="ECO:0007669"/>
    <property type="project" value="InterPro"/>
</dbReference>
<sequence length="365" mass="41403">MKQNIRYYCFYFLCILCALFILFFLITILKNSNKPTNQGQQYKDGQLSLPLNINYPRLNTPINISDYIIQVEKIKSSSPALYRKNEHIYKAINEWINHSLKTDEFYKVGLNSYEMVGQDGYGNVHLTGYYTPIIKARHQPTAEFKYPIYKMPTSSGEQLPNREQIYNGALAGKDLEIAYSNSLMDNFIMEVQGSAYIDFEDGSPLVFFCYGGKNNHSYSSIGRLLVEQGEITKENMSIQSIKDWAENQKEEQLKSLLIQNRSFVFFEPQYNAEVIGAAEVPLVANASVASDKSIIPIGAVVLVDVPLLDDDGQYRGRRETRLMVALDVGGAIKGQHFDLYLGVGDKPGKLAGYYNHYGRAWVLKP</sequence>
<dbReference type="GO" id="GO:0008933">
    <property type="term" value="F:peptidoglycan lytic transglycosylase activity"/>
    <property type="evidence" value="ECO:0007669"/>
    <property type="project" value="TreeGrafter"/>
</dbReference>